<dbReference type="EMBL" id="LYUD01000156">
    <property type="protein sequence ID" value="OAZ61253.1"/>
    <property type="molecule type" value="Genomic_DNA"/>
</dbReference>
<dbReference type="InterPro" id="IPR011049">
    <property type="entry name" value="Serralysin-like_metalloprot_C"/>
</dbReference>
<comment type="caution">
    <text evidence="1">The sequence shown here is derived from an EMBL/GenBank/DDBJ whole genome shotgun (WGS) entry which is preliminary data.</text>
</comment>
<dbReference type="InterPro" id="IPR001343">
    <property type="entry name" value="Hemolysn_Ca-bd"/>
</dbReference>
<dbReference type="RefSeq" id="WP_035366052.1">
    <property type="nucleotide sequence ID" value="NZ_LYUD01000156.1"/>
</dbReference>
<dbReference type="PATRIC" id="fig|438.15.peg.3046"/>
<accession>A0A1A0CDU3</accession>
<dbReference type="GO" id="GO:0005509">
    <property type="term" value="F:calcium ion binding"/>
    <property type="evidence" value="ECO:0007669"/>
    <property type="project" value="InterPro"/>
</dbReference>
<dbReference type="AlphaFoldDB" id="A0A1A0CDU3"/>
<dbReference type="Proteomes" id="UP000093796">
    <property type="component" value="Unassembled WGS sequence"/>
</dbReference>
<proteinExistence type="predicted"/>
<protein>
    <submittedName>
        <fullName evidence="1">Uncharacterized protein</fullName>
    </submittedName>
</protein>
<name>A0A1A0CDU3_ACEPA</name>
<organism evidence="1 2">
    <name type="scientific">Acetobacter pasteurianus</name>
    <name type="common">Acetobacter turbidans</name>
    <dbReference type="NCBI Taxonomy" id="438"/>
    <lineage>
        <taxon>Bacteria</taxon>
        <taxon>Pseudomonadati</taxon>
        <taxon>Pseudomonadota</taxon>
        <taxon>Alphaproteobacteria</taxon>
        <taxon>Acetobacterales</taxon>
        <taxon>Acetobacteraceae</taxon>
        <taxon>Acetobacter</taxon>
    </lineage>
</organism>
<evidence type="ECO:0000313" key="2">
    <source>
        <dbReference type="Proteomes" id="UP000093796"/>
    </source>
</evidence>
<reference evidence="1 2" key="1">
    <citation type="submission" date="2016-05" db="EMBL/GenBank/DDBJ databases">
        <title>Genome sequencing of Acetobacter pasteurianus strain SRCM100623.</title>
        <authorList>
            <person name="Song Y.R."/>
        </authorList>
    </citation>
    <scope>NUCLEOTIDE SEQUENCE [LARGE SCALE GENOMIC DNA]</scope>
    <source>
        <strain evidence="1 2">SRCM100623</strain>
    </source>
</reference>
<dbReference type="SUPFAM" id="SSF51120">
    <property type="entry name" value="beta-Roll"/>
    <property type="match status" value="2"/>
</dbReference>
<dbReference type="OrthoDB" id="7283520at2"/>
<dbReference type="eggNOG" id="COG2931">
    <property type="taxonomic scope" value="Bacteria"/>
</dbReference>
<evidence type="ECO:0000313" key="1">
    <source>
        <dbReference type="EMBL" id="OAZ61253.1"/>
    </source>
</evidence>
<gene>
    <name evidence="1" type="ORF">SRCM100623_02754</name>
</gene>
<sequence>MPIITVVGASGNVQVTVDGAQNSALYNQATDLSNQLNSVISTLDAQNLSAGDTTFSDSNKAGYGVITSAGSYRVAGNVDYLSIGSDASSQPGTALDGWVNVNAYGGTASSMTVLGGTNTGIAFRAGDQSGQFLAGSGDNLFEGNSLSSAGNWNIMTGNGDDTVNSGAGNNTIAAGLGHNTIDLGSGMNYVHSDGQDTITATSGRQSVTLSGSSSTVQLSDNSLVVDANGSQQITVGGASTVTGGSLDYINFSGATGTVEGGQNSTISAAHGNLQTENTDSALINVSDNLTFIGGTGETTITAGHATIFGSNGLDIHVGASQQGSIDGSGANNLFVANDGNETLDGASSAFGFQAFGNNAGTTGTQTFIGGTASDTLVAGVGDATLEGGSGAANVFGFRNSVAGADYTIQDFGSAAGNSVLLVDYDYTKASFQADVLDKATHNGNNTTITLSDHSQITFVNVDSLNESQFSGLK</sequence>
<dbReference type="Pfam" id="PF00353">
    <property type="entry name" value="HemolysinCabind"/>
    <property type="match status" value="2"/>
</dbReference>